<organism evidence="1 2">
    <name type="scientific">Alkalimarinus alittae</name>
    <dbReference type="NCBI Taxonomy" id="2961619"/>
    <lineage>
        <taxon>Bacteria</taxon>
        <taxon>Pseudomonadati</taxon>
        <taxon>Pseudomonadota</taxon>
        <taxon>Gammaproteobacteria</taxon>
        <taxon>Alteromonadales</taxon>
        <taxon>Alteromonadaceae</taxon>
        <taxon>Alkalimarinus</taxon>
    </lineage>
</organism>
<reference evidence="1" key="1">
    <citation type="submission" date="2022-06" db="EMBL/GenBank/DDBJ databases">
        <title>Alkalimarinus sp. nov., isolated from gut of a Alitta virens.</title>
        <authorList>
            <person name="Yang A.I."/>
            <person name="Shin N.-R."/>
        </authorList>
    </citation>
    <scope>NUCLEOTIDE SEQUENCE</scope>
    <source>
        <strain evidence="1">A2M4</strain>
    </source>
</reference>
<proteinExistence type="predicted"/>
<sequence>MKKLAIPTALISVTALISGCGGGSSTPAPSPEPSINQGQFIDSAVANLRYVTDSQEAYTDEQGYFDYLEGETIRFYIGNIYLGESLGKAIVTPLDLFTTDSDIASTSALNAIQLLQSLDENQDVSDGIKIPQAIHNLASGMSIDFSDSASVFSLDEDVIELINHLGINSLVDRSGAKKHFSESLENFGITYTDTFKSLSAPNFELLTAFYDEQLISYSYENNALATVVEDQLAPEYTLKPLVLNIETGSLDNNIIISQDDKKLVAFNRTDGSLRNLSGQGSSTPCYYAKSFVSTSNDLTFTQLSGEDGLCGIGGDDYIARILIDDSENDEVVPTELDITPTGALYDYSGQVSLMYGGKTDGTTGRVGFVDANLDSGTELDLRSLIQTGPKGESQSAIYALANRDRSLYLVTAEDLLQSGYQLPGTPIFSAETSIYLPTFNQLGTNISLFFADSAVYQVDRTDLSINKLFDIEEKTSVTDISLHGDYLIFEIRDISDISDFKDHIYSYNLSTRAFSPIFEDKYHGHIHVHGDVLAVSYRDSNSTSINEATVSLFDRNLDIAQNITNAQLKPYFDLTSNSHSLLIEQNLNTSESTAFDIRLYSISKDNGALREILILGDVTDTSVSDAQDEKLHVIAKGGTNSRLHQVSLVEMATQSTNLPEYSLSPIHGRLY</sequence>
<dbReference type="PROSITE" id="PS51257">
    <property type="entry name" value="PROKAR_LIPOPROTEIN"/>
    <property type="match status" value="1"/>
</dbReference>
<dbReference type="RefSeq" id="WP_265049384.1">
    <property type="nucleotide sequence ID" value="NZ_CP100390.1"/>
</dbReference>
<protein>
    <submittedName>
        <fullName evidence="1">Uncharacterized protein</fullName>
    </submittedName>
</protein>
<evidence type="ECO:0000313" key="1">
    <source>
        <dbReference type="EMBL" id="UZE97910.1"/>
    </source>
</evidence>
<accession>A0ABY6N6Z7</accession>
<dbReference type="EMBL" id="CP100390">
    <property type="protein sequence ID" value="UZE97910.1"/>
    <property type="molecule type" value="Genomic_DNA"/>
</dbReference>
<gene>
    <name evidence="1" type="ORF">NKI27_09310</name>
</gene>
<name>A0ABY6N6Z7_9ALTE</name>
<evidence type="ECO:0000313" key="2">
    <source>
        <dbReference type="Proteomes" id="UP001163739"/>
    </source>
</evidence>
<keyword evidence="2" id="KW-1185">Reference proteome</keyword>
<dbReference type="Proteomes" id="UP001163739">
    <property type="component" value="Chromosome"/>
</dbReference>
<dbReference type="SUPFAM" id="SSF82171">
    <property type="entry name" value="DPP6 N-terminal domain-like"/>
    <property type="match status" value="1"/>
</dbReference>